<accession>A0A9Q8PKD2</accession>
<name>A0A9Q8PKD2_PASFU</name>
<feature type="transmembrane region" description="Helical" evidence="1">
    <location>
        <begin position="53"/>
        <end position="74"/>
    </location>
</feature>
<dbReference type="EMBL" id="CP090173">
    <property type="protein sequence ID" value="UJO24078.1"/>
    <property type="molecule type" value="Genomic_DNA"/>
</dbReference>
<evidence type="ECO:0000313" key="2">
    <source>
        <dbReference type="EMBL" id="UJO24078.1"/>
    </source>
</evidence>
<keyword evidence="1" id="KW-0812">Transmembrane</keyword>
<dbReference type="Proteomes" id="UP000756132">
    <property type="component" value="Chromosome 11"/>
</dbReference>
<gene>
    <name evidence="2" type="ORF">CLAFUR5_13063</name>
</gene>
<keyword evidence="3" id="KW-1185">Reference proteome</keyword>
<keyword evidence="1" id="KW-0472">Membrane</keyword>
<feature type="transmembrane region" description="Helical" evidence="1">
    <location>
        <begin position="94"/>
        <end position="116"/>
    </location>
</feature>
<protein>
    <submittedName>
        <fullName evidence="2">Uncharacterized protein</fullName>
    </submittedName>
</protein>
<evidence type="ECO:0000256" key="1">
    <source>
        <dbReference type="SAM" id="Phobius"/>
    </source>
</evidence>
<feature type="transmembrane region" description="Helical" evidence="1">
    <location>
        <begin position="477"/>
        <end position="502"/>
    </location>
</feature>
<dbReference type="GeneID" id="71992941"/>
<reference evidence="2" key="1">
    <citation type="submission" date="2021-12" db="EMBL/GenBank/DDBJ databases">
        <authorList>
            <person name="Zaccaron A."/>
            <person name="Stergiopoulos I."/>
        </authorList>
    </citation>
    <scope>NUCLEOTIDE SEQUENCE</scope>
    <source>
        <strain evidence="2">Race5_Kim</strain>
    </source>
</reference>
<proteinExistence type="predicted"/>
<dbReference type="AlphaFoldDB" id="A0A9Q8PKD2"/>
<dbReference type="Pfam" id="PF11374">
    <property type="entry name" value="DUF3176"/>
    <property type="match status" value="1"/>
</dbReference>
<evidence type="ECO:0000313" key="3">
    <source>
        <dbReference type="Proteomes" id="UP000756132"/>
    </source>
</evidence>
<keyword evidence="1" id="KW-1133">Transmembrane helix</keyword>
<dbReference type="RefSeq" id="XP_047768444.1">
    <property type="nucleotide sequence ID" value="XM_047912211.1"/>
</dbReference>
<dbReference type="PANTHER" id="PTHR37576">
    <property type="entry name" value="DEFECT AT LOW TEMPERATURE PROTEIN 1"/>
    <property type="match status" value="1"/>
</dbReference>
<dbReference type="PANTHER" id="PTHR37576:SF2">
    <property type="entry name" value="DEFECT AT LOW TEMPERATURE PROTEIN 1"/>
    <property type="match status" value="1"/>
</dbReference>
<dbReference type="OrthoDB" id="5357734at2759"/>
<reference evidence="2" key="2">
    <citation type="journal article" date="2022" name="Microb. Genom.">
        <title>A chromosome-scale genome assembly of the tomato pathogen Cladosporium fulvum reveals a compartmentalized genome architecture and the presence of a dispensable chromosome.</title>
        <authorList>
            <person name="Zaccaron A.Z."/>
            <person name="Chen L.H."/>
            <person name="Samaras A."/>
            <person name="Stergiopoulos I."/>
        </authorList>
    </citation>
    <scope>NUCLEOTIDE SEQUENCE</scope>
    <source>
        <strain evidence="2">Race5_Kim</strain>
    </source>
</reference>
<dbReference type="InterPro" id="IPR021514">
    <property type="entry name" value="DUF3176"/>
</dbReference>
<organism evidence="2 3">
    <name type="scientific">Passalora fulva</name>
    <name type="common">Tomato leaf mold</name>
    <name type="synonym">Cladosporium fulvum</name>
    <dbReference type="NCBI Taxonomy" id="5499"/>
    <lineage>
        <taxon>Eukaryota</taxon>
        <taxon>Fungi</taxon>
        <taxon>Dikarya</taxon>
        <taxon>Ascomycota</taxon>
        <taxon>Pezizomycotina</taxon>
        <taxon>Dothideomycetes</taxon>
        <taxon>Dothideomycetidae</taxon>
        <taxon>Mycosphaerellales</taxon>
        <taxon>Mycosphaerellaceae</taxon>
        <taxon>Fulvia</taxon>
    </lineage>
</organism>
<dbReference type="KEGG" id="ffu:CLAFUR5_13063"/>
<sequence>MSEGRREHESSQSLLDSNTSWKVWKRGRGHTPKMEKQPKMNAWQPGFLRRIPWGGISCLFGVLCCIVVNIAILATSNGAPITSWKYPPSLYLSVAYTLGNILLSAAFSQGLTIYWWRKALKEGTQLGDLHRYWDHGTSPVAAALAGRNFNFISFAALYLAITPINGPLLQRASTTMTDSQRYLSDDVRVNVPAVTSLQEPSGHTSGRAYIVSMLDANFTPIVQDWNKGLDIVVNHTDCASDGICSGTLQAAGLAVSCNSSTADFDLSYTSSDGSVNQQSFDGLDIFQVDFSWSAMTPSNITLDLQFKPEKDCSQGKLEVRNCTIGAATVEYPVTINGNKSTIALDPNSNIHTDRLLELVEYTPETMYGLPSPLGGYAYALSSRLNSATRLSFAGAAGYTVSSDGSLAAQFADLDDVTDYTSGMCYTKFTDPTEYLFERARDLMFRAAIAQGNATTLQEMQQTSEVRTVTVYRSHFEYLAGAVALTFLAMIIVMCTFNGFWLLGRNVTMSPIETAKAFNAPLLAQEHPNAEVTELVRGAGNKPVRYGEVMDSSQAAFDKGSEYGHADTVELRQLPLAIDNPANVQPLGKRRK</sequence>